<protein>
    <submittedName>
        <fullName evidence="2">Uncharacterized protein</fullName>
    </submittedName>
</protein>
<evidence type="ECO:0000256" key="1">
    <source>
        <dbReference type="SAM" id="MobiDB-lite"/>
    </source>
</evidence>
<accession>A0A5E4AJN0</accession>
<feature type="region of interest" description="Disordered" evidence="1">
    <location>
        <begin position="59"/>
        <end position="89"/>
    </location>
</feature>
<dbReference type="Proteomes" id="UP000335636">
    <property type="component" value="Unassembled WGS sequence"/>
</dbReference>
<dbReference type="EMBL" id="CABDUW010000083">
    <property type="protein sequence ID" value="VTJ57524.1"/>
    <property type="molecule type" value="Genomic_DNA"/>
</dbReference>
<dbReference type="AlphaFoldDB" id="A0A5E4AJN0"/>
<organism evidence="2 3">
    <name type="scientific">Marmota monax</name>
    <name type="common">Woodchuck</name>
    <dbReference type="NCBI Taxonomy" id="9995"/>
    <lineage>
        <taxon>Eukaryota</taxon>
        <taxon>Metazoa</taxon>
        <taxon>Chordata</taxon>
        <taxon>Craniata</taxon>
        <taxon>Vertebrata</taxon>
        <taxon>Euteleostomi</taxon>
        <taxon>Mammalia</taxon>
        <taxon>Eutheria</taxon>
        <taxon>Euarchontoglires</taxon>
        <taxon>Glires</taxon>
        <taxon>Rodentia</taxon>
        <taxon>Sciuromorpha</taxon>
        <taxon>Sciuridae</taxon>
        <taxon>Xerinae</taxon>
        <taxon>Marmotini</taxon>
        <taxon>Marmota</taxon>
    </lineage>
</organism>
<evidence type="ECO:0000313" key="3">
    <source>
        <dbReference type="Proteomes" id="UP000335636"/>
    </source>
</evidence>
<sequence length="180" mass="19246">MVPGSLPHPFPFLLDSGKVGNWVPRAQFQHPPSLSAQTLPLPLLPYSVTSGDLPGSSLYARTSRPRCPPGPQLHKNCRSQRRPDPTPPPPWYLASFNPGPTVFPFVLLCPPGFLLSPRPLQLATLCPTPFGPCHCSLTHPAPVLWRSCLLRGKEHVGCQGLGAGSPPTLGLGPRACLSAC</sequence>
<reference evidence="2" key="1">
    <citation type="submission" date="2019-04" db="EMBL/GenBank/DDBJ databases">
        <authorList>
            <person name="Alioto T."/>
            <person name="Alioto T."/>
        </authorList>
    </citation>
    <scope>NUCLEOTIDE SEQUENCE [LARGE SCALE GENOMIC DNA]</scope>
</reference>
<comment type="caution">
    <text evidence="2">The sequence shown here is derived from an EMBL/GenBank/DDBJ whole genome shotgun (WGS) entry which is preliminary data.</text>
</comment>
<proteinExistence type="predicted"/>
<keyword evidence="3" id="KW-1185">Reference proteome</keyword>
<evidence type="ECO:0000313" key="2">
    <source>
        <dbReference type="EMBL" id="VTJ57524.1"/>
    </source>
</evidence>
<gene>
    <name evidence="2" type="ORF">MONAX_5E014350</name>
</gene>
<name>A0A5E4AJN0_MARMO</name>